<evidence type="ECO:0000259" key="8">
    <source>
        <dbReference type="SMART" id="SM00657"/>
    </source>
</evidence>
<dbReference type="InterPro" id="IPR038324">
    <property type="entry name" value="Rpb4/RPC9_sf"/>
</dbReference>
<dbReference type="GO" id="GO:0006384">
    <property type="term" value="P:transcription initiation at RNA polymerase III promoter"/>
    <property type="evidence" value="ECO:0007669"/>
    <property type="project" value="InterPro"/>
</dbReference>
<keyword evidence="5" id="KW-0804">Transcription</keyword>
<feature type="region of interest" description="Disordered" evidence="7">
    <location>
        <begin position="133"/>
        <end position="154"/>
    </location>
</feature>
<dbReference type="EMBL" id="JANBVO010000010">
    <property type="protein sequence ID" value="KAJ9149394.1"/>
    <property type="molecule type" value="Genomic_DNA"/>
</dbReference>
<gene>
    <name evidence="9" type="ORF">NKR23_g4454</name>
</gene>
<proteinExistence type="inferred from homology"/>
<dbReference type="SMART" id="SM00657">
    <property type="entry name" value="RPOL4c"/>
    <property type="match status" value="1"/>
</dbReference>
<dbReference type="SUPFAM" id="SSF47819">
    <property type="entry name" value="HRDC-like"/>
    <property type="match status" value="1"/>
</dbReference>
<organism evidence="9 10">
    <name type="scientific">Pleurostoma richardsiae</name>
    <dbReference type="NCBI Taxonomy" id="41990"/>
    <lineage>
        <taxon>Eukaryota</taxon>
        <taxon>Fungi</taxon>
        <taxon>Dikarya</taxon>
        <taxon>Ascomycota</taxon>
        <taxon>Pezizomycotina</taxon>
        <taxon>Sordariomycetes</taxon>
        <taxon>Sordariomycetidae</taxon>
        <taxon>Calosphaeriales</taxon>
        <taxon>Pleurostomataceae</taxon>
        <taxon>Pleurostoma</taxon>
    </lineage>
</organism>
<evidence type="ECO:0000313" key="9">
    <source>
        <dbReference type="EMBL" id="KAJ9149394.1"/>
    </source>
</evidence>
<evidence type="ECO:0000256" key="7">
    <source>
        <dbReference type="SAM" id="MobiDB-lite"/>
    </source>
</evidence>
<feature type="domain" description="RNA polymerase Rpb4/RPC9 core" evidence="8">
    <location>
        <begin position="4"/>
        <end position="131"/>
    </location>
</feature>
<comment type="similarity">
    <text evidence="2">Belongs to the eukaryotic RPC9 RNA polymerase subunit family.</text>
</comment>
<evidence type="ECO:0000313" key="10">
    <source>
        <dbReference type="Proteomes" id="UP001174694"/>
    </source>
</evidence>
<evidence type="ECO:0000256" key="5">
    <source>
        <dbReference type="ARBA" id="ARBA00023163"/>
    </source>
</evidence>
<evidence type="ECO:0000256" key="6">
    <source>
        <dbReference type="ARBA" id="ARBA00023242"/>
    </source>
</evidence>
<evidence type="ECO:0000256" key="4">
    <source>
        <dbReference type="ARBA" id="ARBA00022478"/>
    </source>
</evidence>
<dbReference type="PANTHER" id="PTHR15561">
    <property type="entry name" value="CALCITONIN GENE-RELATED PEPTIDE-RECEPTOR COMPONENT PROTEIN"/>
    <property type="match status" value="1"/>
</dbReference>
<keyword evidence="10" id="KW-1185">Reference proteome</keyword>
<keyword evidence="4" id="KW-0240">DNA-directed RNA polymerase</keyword>
<dbReference type="GO" id="GO:0000166">
    <property type="term" value="F:nucleotide binding"/>
    <property type="evidence" value="ECO:0007669"/>
    <property type="project" value="InterPro"/>
</dbReference>
<evidence type="ECO:0000256" key="1">
    <source>
        <dbReference type="ARBA" id="ARBA00004123"/>
    </source>
</evidence>
<dbReference type="GO" id="GO:0005666">
    <property type="term" value="C:RNA polymerase III complex"/>
    <property type="evidence" value="ECO:0007669"/>
    <property type="project" value="InterPro"/>
</dbReference>
<dbReference type="AlphaFoldDB" id="A0AA38S2E2"/>
<evidence type="ECO:0000256" key="3">
    <source>
        <dbReference type="ARBA" id="ARBA00016672"/>
    </source>
</evidence>
<dbReference type="Proteomes" id="UP001174694">
    <property type="component" value="Unassembled WGS sequence"/>
</dbReference>
<accession>A0AA38S2E2</accession>
<name>A0AA38S2E2_9PEZI</name>
<dbReference type="InterPro" id="IPR010997">
    <property type="entry name" value="HRDC-like_sf"/>
</dbReference>
<dbReference type="InterPro" id="IPR006590">
    <property type="entry name" value="RNA_pol_Rpb4/RPC9_core"/>
</dbReference>
<dbReference type="Gene3D" id="1.20.1250.40">
    <property type="match status" value="1"/>
</dbReference>
<reference evidence="9" key="1">
    <citation type="submission" date="2022-07" db="EMBL/GenBank/DDBJ databases">
        <title>Fungi with potential for degradation of polypropylene.</title>
        <authorList>
            <person name="Gostincar C."/>
        </authorList>
    </citation>
    <scope>NUCLEOTIDE SEQUENCE</scope>
    <source>
        <strain evidence="9">EXF-13308</strain>
    </source>
</reference>
<comment type="caution">
    <text evidence="9">The sequence shown here is derived from an EMBL/GenBank/DDBJ whole genome shotgun (WGS) entry which is preliminary data.</text>
</comment>
<dbReference type="Pfam" id="PF03874">
    <property type="entry name" value="RNA_pol_Rpb4"/>
    <property type="match status" value="1"/>
</dbReference>
<keyword evidence="6" id="KW-0539">Nucleus</keyword>
<comment type="subcellular location">
    <subcellularLocation>
        <location evidence="1">Nucleus</location>
    </subcellularLocation>
</comment>
<evidence type="ECO:0000256" key="2">
    <source>
        <dbReference type="ARBA" id="ARBA00006898"/>
    </source>
</evidence>
<dbReference type="InterPro" id="IPR038846">
    <property type="entry name" value="RPC9"/>
</dbReference>
<dbReference type="PANTHER" id="PTHR15561:SF0">
    <property type="entry name" value="DNA-DIRECTED RNA POLYMERASE III SUBUNIT RPC9"/>
    <property type="match status" value="1"/>
</dbReference>
<dbReference type="InterPro" id="IPR005574">
    <property type="entry name" value="Rpb4/RPC9"/>
</dbReference>
<protein>
    <recommendedName>
        <fullName evidence="3">DNA-directed RNA polymerase III subunit RPC9</fullName>
    </recommendedName>
</protein>
<sequence>MKILESQNAVLTNYEVYQHLVEQRRKFSQRGKRKTPGNLATLVKEILEYFAAFPNPLSQDPLPYHPESISTLIERFRSYDILKGEMIMIINLRPSNAAVLSTCIEDMAERFTEEQQGEMLEIIAEVLGQFPSSEEAPEHGNELDLMESVEGGGS</sequence>